<sequence>MRQYLSSQFSTYSILNGPPGLAPKRPAFATPPPGVASCVVCRQVIPYSLQGPQCSTQSRCSPVCDEYFFQAYSYSVRDSAFPSPEARLLWPNRFVWSPPDRPRLAAPGRWALWDLIHAGTAGRQLGVIWTPFPLQKRGSVNSNFEHSSPPERKKPVEEWSAGGGSPDSSLSSVYSRGFSLKVWHLYTPSVGYQQLEEFAEQS</sequence>
<gene>
    <name evidence="2" type="ORF">B0T18DRAFT_400161</name>
</gene>
<dbReference type="Proteomes" id="UP001172155">
    <property type="component" value="Unassembled WGS sequence"/>
</dbReference>
<feature type="region of interest" description="Disordered" evidence="1">
    <location>
        <begin position="140"/>
        <end position="172"/>
    </location>
</feature>
<name>A0AA40FBQ9_9PEZI</name>
<evidence type="ECO:0000256" key="1">
    <source>
        <dbReference type="SAM" id="MobiDB-lite"/>
    </source>
</evidence>
<dbReference type="EMBL" id="JAUKUD010000001">
    <property type="protein sequence ID" value="KAK0754853.1"/>
    <property type="molecule type" value="Genomic_DNA"/>
</dbReference>
<evidence type="ECO:0000313" key="3">
    <source>
        <dbReference type="Proteomes" id="UP001172155"/>
    </source>
</evidence>
<evidence type="ECO:0000313" key="2">
    <source>
        <dbReference type="EMBL" id="KAK0754853.1"/>
    </source>
</evidence>
<comment type="caution">
    <text evidence="2">The sequence shown here is derived from an EMBL/GenBank/DDBJ whole genome shotgun (WGS) entry which is preliminary data.</text>
</comment>
<reference evidence="2" key="1">
    <citation type="submission" date="2023-06" db="EMBL/GenBank/DDBJ databases">
        <title>Genome-scale phylogeny and comparative genomics of the fungal order Sordariales.</title>
        <authorList>
            <consortium name="Lawrence Berkeley National Laboratory"/>
            <person name="Hensen N."/>
            <person name="Bonometti L."/>
            <person name="Westerberg I."/>
            <person name="Brannstrom I.O."/>
            <person name="Guillou S."/>
            <person name="Cros-Aarteil S."/>
            <person name="Calhoun S."/>
            <person name="Haridas S."/>
            <person name="Kuo A."/>
            <person name="Mondo S."/>
            <person name="Pangilinan J."/>
            <person name="Riley R."/>
            <person name="LaButti K."/>
            <person name="Andreopoulos B."/>
            <person name="Lipzen A."/>
            <person name="Chen C."/>
            <person name="Yanf M."/>
            <person name="Daum C."/>
            <person name="Ng V."/>
            <person name="Clum A."/>
            <person name="Steindorff A."/>
            <person name="Ohm R."/>
            <person name="Martin F."/>
            <person name="Silar P."/>
            <person name="Natvig D."/>
            <person name="Lalanne C."/>
            <person name="Gautier V."/>
            <person name="Ament-velasquez S.L."/>
            <person name="Kruys A."/>
            <person name="Hutchinson M.I."/>
            <person name="Powell A.J."/>
            <person name="Barry K."/>
            <person name="Miller A.N."/>
            <person name="Grigoriev I.V."/>
            <person name="Debuchy R."/>
            <person name="Gladieux P."/>
            <person name="Thoren M.H."/>
            <person name="Johannesson H."/>
        </authorList>
    </citation>
    <scope>NUCLEOTIDE SEQUENCE</scope>
    <source>
        <strain evidence="2">SMH3187-1</strain>
    </source>
</reference>
<feature type="compositionally biased region" description="Basic and acidic residues" evidence="1">
    <location>
        <begin position="148"/>
        <end position="157"/>
    </location>
</feature>
<protein>
    <submittedName>
        <fullName evidence="2">Uncharacterized protein</fullName>
    </submittedName>
</protein>
<dbReference type="AlphaFoldDB" id="A0AA40FBQ9"/>
<organism evidence="2 3">
    <name type="scientific">Schizothecium vesticola</name>
    <dbReference type="NCBI Taxonomy" id="314040"/>
    <lineage>
        <taxon>Eukaryota</taxon>
        <taxon>Fungi</taxon>
        <taxon>Dikarya</taxon>
        <taxon>Ascomycota</taxon>
        <taxon>Pezizomycotina</taxon>
        <taxon>Sordariomycetes</taxon>
        <taxon>Sordariomycetidae</taxon>
        <taxon>Sordariales</taxon>
        <taxon>Schizotheciaceae</taxon>
        <taxon>Schizothecium</taxon>
    </lineage>
</organism>
<keyword evidence="3" id="KW-1185">Reference proteome</keyword>
<accession>A0AA40FBQ9</accession>
<proteinExistence type="predicted"/>